<evidence type="ECO:0000256" key="1">
    <source>
        <dbReference type="SAM" id="MobiDB-lite"/>
    </source>
</evidence>
<keyword evidence="4" id="KW-1185">Reference proteome</keyword>
<gene>
    <name evidence="3" type="ORF">H9624_04660</name>
</gene>
<feature type="compositionally biased region" description="Pro residues" evidence="1">
    <location>
        <begin position="160"/>
        <end position="180"/>
    </location>
</feature>
<feature type="signal peptide" evidence="2">
    <location>
        <begin position="1"/>
        <end position="26"/>
    </location>
</feature>
<dbReference type="SMART" id="SM00710">
    <property type="entry name" value="PbH1"/>
    <property type="match status" value="7"/>
</dbReference>
<name>A0ABR8YZY6_9MICO</name>
<dbReference type="Gene3D" id="2.160.20.10">
    <property type="entry name" value="Single-stranded right-handed beta-helix, Pectin lyase-like"/>
    <property type="match status" value="1"/>
</dbReference>
<dbReference type="EMBL" id="JACSPO010000001">
    <property type="protein sequence ID" value="MBD8061615.1"/>
    <property type="molecule type" value="Genomic_DNA"/>
</dbReference>
<evidence type="ECO:0000256" key="2">
    <source>
        <dbReference type="SAM" id="SignalP"/>
    </source>
</evidence>
<dbReference type="SUPFAM" id="SSF51126">
    <property type="entry name" value="Pectin lyase-like"/>
    <property type="match status" value="1"/>
</dbReference>
<reference evidence="3 4" key="1">
    <citation type="submission" date="2020-08" db="EMBL/GenBank/DDBJ databases">
        <title>A Genomic Blueprint of the Chicken Gut Microbiome.</title>
        <authorList>
            <person name="Gilroy R."/>
            <person name="Ravi A."/>
            <person name="Getino M."/>
            <person name="Pursley I."/>
            <person name="Horton D.L."/>
            <person name="Alikhan N.-F."/>
            <person name="Baker D."/>
            <person name="Gharbi K."/>
            <person name="Hall N."/>
            <person name="Watson M."/>
            <person name="Adriaenssens E.M."/>
            <person name="Foster-Nyarko E."/>
            <person name="Jarju S."/>
            <person name="Secka A."/>
            <person name="Antonio M."/>
            <person name="Oren A."/>
            <person name="Chaudhuri R."/>
            <person name="La Ragione R.M."/>
            <person name="Hildebrand F."/>
            <person name="Pallen M.J."/>
        </authorList>
    </citation>
    <scope>NUCLEOTIDE SEQUENCE [LARGE SCALE GENOMIC DNA]</scope>
    <source>
        <strain evidence="3 4">Sa1BUA1</strain>
    </source>
</reference>
<dbReference type="InterPro" id="IPR011050">
    <property type="entry name" value="Pectin_lyase_fold/virulence"/>
</dbReference>
<evidence type="ECO:0000313" key="3">
    <source>
        <dbReference type="EMBL" id="MBD8061615.1"/>
    </source>
</evidence>
<evidence type="ECO:0000313" key="4">
    <source>
        <dbReference type="Proteomes" id="UP000661894"/>
    </source>
</evidence>
<sequence length="444" mass="46894">MRVSHAFMSLAVALGGVGLVTGTAAAATVGVPDDTELVPSGSLTITEPGTVVDGLHVDGMIHVLADDVTIKNTKVSYGGNHSIRVGSDVRNARIIDTTVECENPKKTNGITFGNYYAERVALEGCRNDFMSQKGKPAIVVDSTIDGEAFSLNADERPDASPAPEPTPKPTPKPEPVPTPDPKPEPTPKPDPKPEPAPSAEFPSAKTTGVPKGVQLTRSEGMTITEPGTVVEAKHIRGTVTIAADDVTIRNSIVEVATDGYPIKVDKGVTGALIENVEVDNLNSTGIGIFFKGAGTVRGANIHSAEDGIRIEADDVTVEDTFIHSLHRMKGGHHDSLQIRKGDDITLRGNNFQAYRADTDDPMNAAIQIGSLLGDDPISNLVVEDNLFNGGNYTINGGSGGAVDSARYSGNHFGRDFRYGAVGNMNEASAWDDTNVWHDTGKPVR</sequence>
<dbReference type="InterPro" id="IPR012334">
    <property type="entry name" value="Pectin_lyas_fold"/>
</dbReference>
<comment type="caution">
    <text evidence="3">The sequence shown here is derived from an EMBL/GenBank/DDBJ whole genome shotgun (WGS) entry which is preliminary data.</text>
</comment>
<protein>
    <submittedName>
        <fullName evidence="3">Right-handed parallel beta-helix repeat-containing protein</fullName>
    </submittedName>
</protein>
<dbReference type="InterPro" id="IPR006626">
    <property type="entry name" value="PbH1"/>
</dbReference>
<keyword evidence="2" id="KW-0732">Signal</keyword>
<proteinExistence type="predicted"/>
<feature type="compositionally biased region" description="Basic and acidic residues" evidence="1">
    <location>
        <begin position="181"/>
        <end position="193"/>
    </location>
</feature>
<dbReference type="RefSeq" id="WP_251838711.1">
    <property type="nucleotide sequence ID" value="NZ_JACSPO010000001.1"/>
</dbReference>
<feature type="chain" id="PRO_5046736655" evidence="2">
    <location>
        <begin position="27"/>
        <end position="444"/>
    </location>
</feature>
<organism evidence="3 4">
    <name type="scientific">Oceanitalea stevensii</name>
    <dbReference type="NCBI Taxonomy" id="2763072"/>
    <lineage>
        <taxon>Bacteria</taxon>
        <taxon>Bacillati</taxon>
        <taxon>Actinomycetota</taxon>
        <taxon>Actinomycetes</taxon>
        <taxon>Micrococcales</taxon>
        <taxon>Bogoriellaceae</taxon>
        <taxon>Georgenia</taxon>
    </lineage>
</organism>
<feature type="region of interest" description="Disordered" evidence="1">
    <location>
        <begin position="152"/>
        <end position="217"/>
    </location>
</feature>
<dbReference type="Proteomes" id="UP000661894">
    <property type="component" value="Unassembled WGS sequence"/>
</dbReference>
<accession>A0ABR8YZY6</accession>